<dbReference type="SUPFAM" id="SSF53041">
    <property type="entry name" value="Resolvase-like"/>
    <property type="match status" value="1"/>
</dbReference>
<dbReference type="PROSITE" id="PS51736">
    <property type="entry name" value="RECOMBINASES_3"/>
    <property type="match status" value="1"/>
</dbReference>
<dbReference type="Proteomes" id="UP001211015">
    <property type="component" value="Unassembled WGS sequence"/>
</dbReference>
<dbReference type="InterPro" id="IPR038109">
    <property type="entry name" value="DNA_bind_recomb_sf"/>
</dbReference>
<dbReference type="Pfam" id="PF00239">
    <property type="entry name" value="Resolvase"/>
    <property type="match status" value="1"/>
</dbReference>
<sequence>MKDNLRYTILYVRISKDDDAAGDSNSITTQLAILQKYANDHAYQNIKVIKDDGYSGTNFNRPGFQEMYSLVKSRQVERILVKDLSRLGRNYIETGRFIDLEFPRYNTQFIAVNENFDSNGGDRFLVAVWNLLNELYAMDISNKQKQSIRAKSDSGRHITSKIPFGYKLDPEDKHKWIIDEPAAETVRVIFRLFNAGKGTTEICRYLTEHKFISPSNHNKQAIKGSRAVADPYYWCVSSVINILDRQEYVGDTVNFKTYHTSFKDKKVRKNSREDYVIIHDTQEPIISREEFEKARKRRNANKRISTEKQFHLLDGMVFCGDCKNRMYLNRKKRKSTVTYIYLCNRYKKEKLCSAHYIREDYLIKTVLDQIAFLQEKFSEGKIEFRRFIYSAINHRTSEHIRQVNSRIKAIQERLNQIRTTETKMYEDKLMGKVDEETFHNITHVLNNEARNLTDENSQLLVILDKVEDLKMGIDNFVQKIERFANCTVTENDRVIIEQLIDHIEVYENDSSEISVRIFFADIGVIE</sequence>
<dbReference type="SMART" id="SM00857">
    <property type="entry name" value="Resolvase"/>
    <property type="match status" value="1"/>
</dbReference>
<evidence type="ECO:0000259" key="2">
    <source>
        <dbReference type="PROSITE" id="PS51737"/>
    </source>
</evidence>
<dbReference type="PROSITE" id="PS51737">
    <property type="entry name" value="RECOMBINASE_DNA_BIND"/>
    <property type="match status" value="1"/>
</dbReference>
<gene>
    <name evidence="3" type="ORF">PNU62_00040</name>
</gene>
<evidence type="ECO:0000313" key="3">
    <source>
        <dbReference type="EMBL" id="MDB8743406.1"/>
    </source>
</evidence>
<dbReference type="Pfam" id="PF13408">
    <property type="entry name" value="Zn_ribbon_recom"/>
    <property type="match status" value="1"/>
</dbReference>
<accession>A0AAW6E3J8</accession>
<dbReference type="Pfam" id="PF14287">
    <property type="entry name" value="DUF4368"/>
    <property type="match status" value="1"/>
</dbReference>
<dbReference type="GO" id="GO:0003677">
    <property type="term" value="F:DNA binding"/>
    <property type="evidence" value="ECO:0007669"/>
    <property type="project" value="InterPro"/>
</dbReference>
<dbReference type="InterPro" id="IPR025827">
    <property type="entry name" value="Zn_ribbon_recom_dom"/>
</dbReference>
<dbReference type="Pfam" id="PF07508">
    <property type="entry name" value="Recombinase"/>
    <property type="match status" value="1"/>
</dbReference>
<dbReference type="InterPro" id="IPR011109">
    <property type="entry name" value="DNA_bind_recombinase_dom"/>
</dbReference>
<dbReference type="PANTHER" id="PTHR30461">
    <property type="entry name" value="DNA-INVERTASE FROM LAMBDOID PROPHAGE"/>
    <property type="match status" value="1"/>
</dbReference>
<dbReference type="InterPro" id="IPR036162">
    <property type="entry name" value="Resolvase-like_N_sf"/>
</dbReference>
<evidence type="ECO:0000259" key="1">
    <source>
        <dbReference type="PROSITE" id="PS51736"/>
    </source>
</evidence>
<dbReference type="InterPro" id="IPR025378">
    <property type="entry name" value="DUF4368"/>
</dbReference>
<reference evidence="3" key="1">
    <citation type="submission" date="2023-01" db="EMBL/GenBank/DDBJ databases">
        <title>Human gut microbiome strain richness.</title>
        <authorList>
            <person name="Chen-Liaw A."/>
        </authorList>
    </citation>
    <scope>NUCLEOTIDE SEQUENCE</scope>
    <source>
        <strain evidence="3">1001275st1_F4_1001275B_160808</strain>
    </source>
</reference>
<feature type="domain" description="Resolvase/invertase-type recombinase catalytic" evidence="1">
    <location>
        <begin position="7"/>
        <end position="155"/>
    </location>
</feature>
<dbReference type="EMBL" id="JAQMLV010000001">
    <property type="protein sequence ID" value="MDB8743406.1"/>
    <property type="molecule type" value="Genomic_DNA"/>
</dbReference>
<protein>
    <submittedName>
        <fullName evidence="3">Recombinase family protein</fullName>
    </submittedName>
</protein>
<dbReference type="InterPro" id="IPR050639">
    <property type="entry name" value="SSR_resolvase"/>
</dbReference>
<name>A0AAW6E3J8_9FIRM</name>
<dbReference type="RefSeq" id="WP_195388638.1">
    <property type="nucleotide sequence ID" value="NZ_JADNGL010000011.1"/>
</dbReference>
<dbReference type="GO" id="GO:0000150">
    <property type="term" value="F:DNA strand exchange activity"/>
    <property type="evidence" value="ECO:0007669"/>
    <property type="project" value="InterPro"/>
</dbReference>
<comment type="caution">
    <text evidence="3">The sequence shown here is derived from an EMBL/GenBank/DDBJ whole genome shotgun (WGS) entry which is preliminary data.</text>
</comment>
<evidence type="ECO:0000313" key="4">
    <source>
        <dbReference type="Proteomes" id="UP001211015"/>
    </source>
</evidence>
<dbReference type="Gene3D" id="3.40.50.1390">
    <property type="entry name" value="Resolvase, N-terminal catalytic domain"/>
    <property type="match status" value="1"/>
</dbReference>
<dbReference type="AlphaFoldDB" id="A0AAW6E3J8"/>
<dbReference type="PANTHER" id="PTHR30461:SF23">
    <property type="entry name" value="DNA RECOMBINASE-RELATED"/>
    <property type="match status" value="1"/>
</dbReference>
<dbReference type="InterPro" id="IPR006119">
    <property type="entry name" value="Resolv_N"/>
</dbReference>
<dbReference type="Gene3D" id="3.90.1750.20">
    <property type="entry name" value="Putative Large Serine Recombinase, Chain B, Domain 2"/>
    <property type="match status" value="1"/>
</dbReference>
<proteinExistence type="predicted"/>
<organism evidence="3 4">
    <name type="scientific">Ruminococcus bicirculans</name>
    <name type="common">ex Wegman et al. 2014</name>
    <dbReference type="NCBI Taxonomy" id="1160721"/>
    <lineage>
        <taxon>Bacteria</taxon>
        <taxon>Bacillati</taxon>
        <taxon>Bacillota</taxon>
        <taxon>Clostridia</taxon>
        <taxon>Eubacteriales</taxon>
        <taxon>Oscillospiraceae</taxon>
        <taxon>Ruminococcus</taxon>
    </lineage>
</organism>
<feature type="domain" description="Recombinase" evidence="2">
    <location>
        <begin position="163"/>
        <end position="304"/>
    </location>
</feature>